<sequence>MALFRSTIALSAVLPLVLLQCVYASANTSCSLSGLRSSFDYVIVGGGTGGLVVANRLSENQNVTVAVIEAGTFPENVHGNWTQVPFYQSRFVNNTDPMMWDFTMQPQIGVDNISFPYYRAKALGGCSDVNAMAYTHTCAGAHQLWADTVGDQSYSYDNMLTFYHKTMDFTPPNNNDRGANVTTKYDISDTVTGGVLSVTFANYVQSWATWLTLGLETIGVHKVDSFINGNLLGQAYNMDTINQSDSFRSSSESAYLRPVLTRPNLAIFDYTLAQKVIFNDKKAATGVLVNGSCTITARKEVILSAGFVQSPRMLLVSGVGPRSLLDSLDIPVVADLPGVGQNLKDQAATFISYQVNLLTGTELSINSSYLEEAISEFNTNASGPLSSPGGDLYSTEIIPEELRANWSAEVNETLAQLPADWPHIGYAAYPSVGEGTAAITLDPTGNYASVLIILQALSSTGYVSISSAKISDPPIIDPKLLTNDADVAILVAGIRRMRAAFASSAVQPILIGSEVLPGDIYQTDDEIETYLRRTTYSMSHGFGTCKMGKINDTMAVVDTHGSVYGVKNLRVIDASTFPFLPPGPSPQTQVYTLAEKLSQDIKDTTY</sequence>
<dbReference type="PANTHER" id="PTHR11552:SF138">
    <property type="entry name" value="DEHYDROGENASE PKFF-RELATED"/>
    <property type="match status" value="1"/>
</dbReference>
<dbReference type="Gene3D" id="3.30.560.10">
    <property type="entry name" value="Glucose Oxidase, domain 3"/>
    <property type="match status" value="1"/>
</dbReference>
<feature type="chain" id="PRO_5008267412" evidence="4">
    <location>
        <begin position="25"/>
        <end position="606"/>
    </location>
</feature>
<dbReference type="SMR" id="A0A194WCH7"/>
<dbReference type="PIRSF" id="PIRSF000137">
    <property type="entry name" value="Alcohol_oxidase"/>
    <property type="match status" value="1"/>
</dbReference>
<dbReference type="Proteomes" id="UP000078559">
    <property type="component" value="Chromosome 11"/>
</dbReference>
<evidence type="ECO:0000256" key="4">
    <source>
        <dbReference type="SAM" id="SignalP"/>
    </source>
</evidence>
<dbReference type="GO" id="GO:0044550">
    <property type="term" value="P:secondary metabolite biosynthetic process"/>
    <property type="evidence" value="ECO:0007669"/>
    <property type="project" value="TreeGrafter"/>
</dbReference>
<dbReference type="Gene3D" id="3.50.50.60">
    <property type="entry name" value="FAD/NAD(P)-binding domain"/>
    <property type="match status" value="1"/>
</dbReference>
<keyword evidence="2" id="KW-0325">Glycoprotein</keyword>
<dbReference type="PANTHER" id="PTHR11552">
    <property type="entry name" value="GLUCOSE-METHANOL-CHOLINE GMC OXIDOREDUCTASE"/>
    <property type="match status" value="1"/>
</dbReference>
<dbReference type="GO" id="GO:0050660">
    <property type="term" value="F:flavin adenine dinucleotide binding"/>
    <property type="evidence" value="ECO:0007669"/>
    <property type="project" value="InterPro"/>
</dbReference>
<accession>A0A194WCH7</accession>
<evidence type="ECO:0000259" key="5">
    <source>
        <dbReference type="Pfam" id="PF00732"/>
    </source>
</evidence>
<dbReference type="Pfam" id="PF05199">
    <property type="entry name" value="GMC_oxred_C"/>
    <property type="match status" value="1"/>
</dbReference>
<dbReference type="SUPFAM" id="SSF54373">
    <property type="entry name" value="FAD-linked reductases, C-terminal domain"/>
    <property type="match status" value="1"/>
</dbReference>
<organism evidence="7 8">
    <name type="scientific">Cytospora mali</name>
    <name type="common">Apple Valsa canker fungus</name>
    <name type="synonym">Valsa mali</name>
    <dbReference type="NCBI Taxonomy" id="578113"/>
    <lineage>
        <taxon>Eukaryota</taxon>
        <taxon>Fungi</taxon>
        <taxon>Dikarya</taxon>
        <taxon>Ascomycota</taxon>
        <taxon>Pezizomycotina</taxon>
        <taxon>Sordariomycetes</taxon>
        <taxon>Sordariomycetidae</taxon>
        <taxon>Diaporthales</taxon>
        <taxon>Cytosporaceae</taxon>
        <taxon>Cytospora</taxon>
    </lineage>
</organism>
<name>A0A194WCH7_CYTMA</name>
<dbReference type="Pfam" id="PF00732">
    <property type="entry name" value="GMC_oxred_N"/>
    <property type="match status" value="1"/>
</dbReference>
<dbReference type="AlphaFoldDB" id="A0A194WCH7"/>
<dbReference type="EMBL" id="CM003108">
    <property type="protein sequence ID" value="KUI73798.1"/>
    <property type="molecule type" value="Genomic_DNA"/>
</dbReference>
<reference evidence="7" key="1">
    <citation type="submission" date="2014-12" db="EMBL/GenBank/DDBJ databases">
        <title>Genome Sequence of Valsa Canker Pathogens Uncovers a Specific Adaption of Colonization on Woody Bark.</title>
        <authorList>
            <person name="Yin Z."/>
            <person name="Liu H."/>
            <person name="Gao X."/>
            <person name="Li Z."/>
            <person name="Song N."/>
            <person name="Ke X."/>
            <person name="Dai Q."/>
            <person name="Wu Y."/>
            <person name="Sun Y."/>
            <person name="Xu J.-R."/>
            <person name="Kang Z.K."/>
            <person name="Wang L."/>
            <person name="Huang L."/>
        </authorList>
    </citation>
    <scope>NUCLEOTIDE SEQUENCE [LARGE SCALE GENOMIC DNA]</scope>
    <source>
        <strain evidence="7">03-8</strain>
    </source>
</reference>
<evidence type="ECO:0000256" key="3">
    <source>
        <dbReference type="PIRSR" id="PIRSR000137-2"/>
    </source>
</evidence>
<evidence type="ECO:0000313" key="8">
    <source>
        <dbReference type="Proteomes" id="UP000078559"/>
    </source>
</evidence>
<dbReference type="InterPro" id="IPR000172">
    <property type="entry name" value="GMC_OxRdtase_N"/>
</dbReference>
<feature type="domain" description="Glucose-methanol-choline oxidoreductase N-terminal" evidence="5">
    <location>
        <begin position="39"/>
        <end position="346"/>
    </location>
</feature>
<keyword evidence="4" id="KW-0732">Signal</keyword>
<feature type="signal peptide" evidence="4">
    <location>
        <begin position="1"/>
        <end position="24"/>
    </location>
</feature>
<comment type="similarity">
    <text evidence="1">Belongs to the GMC oxidoreductase family.</text>
</comment>
<proteinExistence type="inferred from homology"/>
<dbReference type="OrthoDB" id="269227at2759"/>
<keyword evidence="8" id="KW-1185">Reference proteome</keyword>
<dbReference type="InterPro" id="IPR012132">
    <property type="entry name" value="GMC_OxRdtase"/>
</dbReference>
<keyword evidence="3" id="KW-0285">Flavoprotein</keyword>
<dbReference type="InterPro" id="IPR036188">
    <property type="entry name" value="FAD/NAD-bd_sf"/>
</dbReference>
<evidence type="ECO:0000256" key="2">
    <source>
        <dbReference type="ARBA" id="ARBA00023180"/>
    </source>
</evidence>
<keyword evidence="3" id="KW-0274">FAD</keyword>
<dbReference type="InterPro" id="IPR007867">
    <property type="entry name" value="GMC_OxRtase_C"/>
</dbReference>
<feature type="binding site" evidence="3">
    <location>
        <begin position="586"/>
        <end position="587"/>
    </location>
    <ligand>
        <name>FAD</name>
        <dbReference type="ChEBI" id="CHEBI:57692"/>
    </ligand>
</feature>
<gene>
    <name evidence="7" type="ORF">VM1G_09627</name>
</gene>
<evidence type="ECO:0000256" key="1">
    <source>
        <dbReference type="ARBA" id="ARBA00010790"/>
    </source>
</evidence>
<protein>
    <submittedName>
        <fullName evidence="7">Versicolorin B synthase</fullName>
    </submittedName>
</protein>
<comment type="cofactor">
    <cofactor evidence="3">
        <name>FAD</name>
        <dbReference type="ChEBI" id="CHEBI:57692"/>
    </cofactor>
</comment>
<dbReference type="SUPFAM" id="SSF51905">
    <property type="entry name" value="FAD/NAD(P)-binding domain"/>
    <property type="match status" value="1"/>
</dbReference>
<evidence type="ECO:0000313" key="7">
    <source>
        <dbReference type="EMBL" id="KUI73798.1"/>
    </source>
</evidence>
<feature type="domain" description="Glucose-methanol-choline oxidoreductase C-terminal" evidence="6">
    <location>
        <begin position="459"/>
        <end position="594"/>
    </location>
</feature>
<dbReference type="GO" id="GO:0016614">
    <property type="term" value="F:oxidoreductase activity, acting on CH-OH group of donors"/>
    <property type="evidence" value="ECO:0007669"/>
    <property type="project" value="InterPro"/>
</dbReference>
<evidence type="ECO:0000259" key="6">
    <source>
        <dbReference type="Pfam" id="PF05199"/>
    </source>
</evidence>